<dbReference type="InterPro" id="IPR021136">
    <property type="entry name" value="Flagellar_hook_control-like_C"/>
</dbReference>
<feature type="region of interest" description="Disordered" evidence="1">
    <location>
        <begin position="407"/>
        <end position="434"/>
    </location>
</feature>
<gene>
    <name evidence="3" type="ORF">JN12_01182</name>
</gene>
<evidence type="ECO:0000313" key="4">
    <source>
        <dbReference type="Proteomes" id="UP000319449"/>
    </source>
</evidence>
<feature type="compositionally biased region" description="Low complexity" evidence="1">
    <location>
        <begin position="216"/>
        <end position="258"/>
    </location>
</feature>
<keyword evidence="4" id="KW-1185">Reference proteome</keyword>
<proteinExistence type="predicted"/>
<name>A0A562W8M1_9BACT</name>
<dbReference type="EMBL" id="VLLN01000005">
    <property type="protein sequence ID" value="TWJ26475.1"/>
    <property type="molecule type" value="Genomic_DNA"/>
</dbReference>
<protein>
    <submittedName>
        <fullName evidence="3">Flagellar hook-length control protein FliK</fullName>
    </submittedName>
</protein>
<evidence type="ECO:0000313" key="3">
    <source>
        <dbReference type="EMBL" id="TWJ26475.1"/>
    </source>
</evidence>
<organism evidence="3 4">
    <name type="scientific">Geobacter argillaceus</name>
    <dbReference type="NCBI Taxonomy" id="345631"/>
    <lineage>
        <taxon>Bacteria</taxon>
        <taxon>Pseudomonadati</taxon>
        <taxon>Thermodesulfobacteriota</taxon>
        <taxon>Desulfuromonadia</taxon>
        <taxon>Geobacterales</taxon>
        <taxon>Geobacteraceae</taxon>
        <taxon>Geobacter</taxon>
    </lineage>
</organism>
<feature type="region of interest" description="Disordered" evidence="1">
    <location>
        <begin position="119"/>
        <end position="138"/>
    </location>
</feature>
<dbReference type="CDD" id="cd17470">
    <property type="entry name" value="T3SS_Flik_C"/>
    <property type="match status" value="1"/>
</dbReference>
<dbReference type="Pfam" id="PF02120">
    <property type="entry name" value="Flg_hook"/>
    <property type="match status" value="1"/>
</dbReference>
<dbReference type="Gene3D" id="3.30.750.140">
    <property type="match status" value="1"/>
</dbReference>
<accession>A0A562W8M1</accession>
<dbReference type="RefSeq" id="WP_145019647.1">
    <property type="nucleotide sequence ID" value="NZ_VLLN01000005.1"/>
</dbReference>
<keyword evidence="3" id="KW-0966">Cell projection</keyword>
<reference evidence="3 4" key="1">
    <citation type="submission" date="2019-07" db="EMBL/GenBank/DDBJ databases">
        <title>Genomic Encyclopedia of Archaeal and Bacterial Type Strains, Phase II (KMG-II): from individual species to whole genera.</title>
        <authorList>
            <person name="Goeker M."/>
        </authorList>
    </citation>
    <scope>NUCLEOTIDE SEQUENCE [LARGE SCALE GENOMIC DNA]</scope>
    <source>
        <strain evidence="3 4">ATCC BAA-1139</strain>
    </source>
</reference>
<dbReference type="OrthoDB" id="5296742at2"/>
<feature type="compositionally biased region" description="Polar residues" evidence="1">
    <location>
        <begin position="378"/>
        <end position="391"/>
    </location>
</feature>
<evidence type="ECO:0000259" key="2">
    <source>
        <dbReference type="Pfam" id="PF02120"/>
    </source>
</evidence>
<keyword evidence="3" id="KW-0282">Flagellum</keyword>
<comment type="caution">
    <text evidence="3">The sequence shown here is derived from an EMBL/GenBank/DDBJ whole genome shotgun (WGS) entry which is preliminary data.</text>
</comment>
<feature type="compositionally biased region" description="Polar residues" evidence="1">
    <location>
        <begin position="178"/>
        <end position="189"/>
    </location>
</feature>
<dbReference type="InterPro" id="IPR038610">
    <property type="entry name" value="FliK-like_C_sf"/>
</dbReference>
<dbReference type="Proteomes" id="UP000319449">
    <property type="component" value="Unassembled WGS sequence"/>
</dbReference>
<feature type="domain" description="Flagellar hook-length control protein-like C-terminal" evidence="2">
    <location>
        <begin position="479"/>
        <end position="553"/>
    </location>
</feature>
<keyword evidence="3" id="KW-0969">Cilium</keyword>
<feature type="region of interest" description="Disordered" evidence="1">
    <location>
        <begin position="178"/>
        <end position="394"/>
    </location>
</feature>
<sequence length="555" mass="57872">MELSTDIIILLKSPTIGEAITPVRVSAIPSAILQLAPGTDVRAEVLGRMANGRTLMRVAGEVLTMELPESLATADSVRMTFLGREPRPTFSLSLRQNSATPVAISQTGRWLGQIVQGDTGTMSRPEQLGRSVRLSDGPPVDTARLAASLREALTTSGLFYESHLVEWAAGKRQLSSIMQEPQASLSPQPAETPAPPLSGNEQPAVTVPGATKGTESAAQPSQPAPGSASATQQPPAAASPLPETPTATEAAGAKAPLGSGEGQPEDTQLPSAPQPGRAATTSVGPSAGELTVDTGRDSGTGTVPQPAGTQPAAIRPGAETSQQTGAAPTAPPPAAQTPFQQQVPSPPVARSEMPPPENGIIREQPTTASLPALHTETGAISSSQQPASSRQKPLHPLQHIDPVASEEMNAPASALSAKPTHEASTGRGAERPEVADPRAASIIKEQLSALNSGIVTWNGEAWPGQPLQWKIEDREARHREASEGRWHSELRVDLPNLGNVVASLKIRGKKLHLSLTADAGSTTDLMQQEAPNLEERLAAAGLNLENMVIRHGKKE</sequence>
<dbReference type="AlphaFoldDB" id="A0A562W8M1"/>
<evidence type="ECO:0000256" key="1">
    <source>
        <dbReference type="SAM" id="MobiDB-lite"/>
    </source>
</evidence>